<evidence type="ECO:0000313" key="1">
    <source>
        <dbReference type="EMBL" id="KAF2234355.1"/>
    </source>
</evidence>
<name>A0A6A6H8I1_VIRVR</name>
<evidence type="ECO:0000313" key="2">
    <source>
        <dbReference type="Proteomes" id="UP000800092"/>
    </source>
</evidence>
<keyword evidence="2" id="KW-1185">Reference proteome</keyword>
<gene>
    <name evidence="1" type="ORF">EV356DRAFT_501904</name>
</gene>
<reference evidence="1" key="1">
    <citation type="journal article" date="2020" name="Stud. Mycol.">
        <title>101 Dothideomycetes genomes: a test case for predicting lifestyles and emergence of pathogens.</title>
        <authorList>
            <person name="Haridas S."/>
            <person name="Albert R."/>
            <person name="Binder M."/>
            <person name="Bloem J."/>
            <person name="Labutti K."/>
            <person name="Salamov A."/>
            <person name="Andreopoulos B."/>
            <person name="Baker S."/>
            <person name="Barry K."/>
            <person name="Bills G."/>
            <person name="Bluhm B."/>
            <person name="Cannon C."/>
            <person name="Castanera R."/>
            <person name="Culley D."/>
            <person name="Daum C."/>
            <person name="Ezra D."/>
            <person name="Gonzalez J."/>
            <person name="Henrissat B."/>
            <person name="Kuo A."/>
            <person name="Liang C."/>
            <person name="Lipzen A."/>
            <person name="Lutzoni F."/>
            <person name="Magnuson J."/>
            <person name="Mondo S."/>
            <person name="Nolan M."/>
            <person name="Ohm R."/>
            <person name="Pangilinan J."/>
            <person name="Park H.-J."/>
            <person name="Ramirez L."/>
            <person name="Alfaro M."/>
            <person name="Sun H."/>
            <person name="Tritt A."/>
            <person name="Yoshinaga Y."/>
            <person name="Zwiers L.-H."/>
            <person name="Turgeon B."/>
            <person name="Goodwin S."/>
            <person name="Spatafora J."/>
            <person name="Crous P."/>
            <person name="Grigoriev I."/>
        </authorList>
    </citation>
    <scope>NUCLEOTIDE SEQUENCE</scope>
    <source>
        <strain evidence="1">Tuck. ex Michener</strain>
    </source>
</reference>
<sequence>MSASMATITCPCSGQSSSATSARCSCGKRPAFRCDCEYAATENVPSAGKCQCQGCGCSGTSGNACSCGEKSSGQCNCGGKSGCGCGGKCNCGAQSSGCNCVGGKPAAYCGALETDFTYRGKL</sequence>
<protein>
    <submittedName>
        <fullName evidence="1">Uncharacterized protein</fullName>
    </submittedName>
</protein>
<dbReference type="OrthoDB" id="4140664at2759"/>
<dbReference type="Proteomes" id="UP000800092">
    <property type="component" value="Unassembled WGS sequence"/>
</dbReference>
<dbReference type="AlphaFoldDB" id="A0A6A6H8I1"/>
<dbReference type="EMBL" id="ML991799">
    <property type="protein sequence ID" value="KAF2234355.1"/>
    <property type="molecule type" value="Genomic_DNA"/>
</dbReference>
<proteinExistence type="predicted"/>
<accession>A0A6A6H8I1</accession>
<organism evidence="1 2">
    <name type="scientific">Viridothelium virens</name>
    <name type="common">Speckled blister lichen</name>
    <name type="synonym">Trypethelium virens</name>
    <dbReference type="NCBI Taxonomy" id="1048519"/>
    <lineage>
        <taxon>Eukaryota</taxon>
        <taxon>Fungi</taxon>
        <taxon>Dikarya</taxon>
        <taxon>Ascomycota</taxon>
        <taxon>Pezizomycotina</taxon>
        <taxon>Dothideomycetes</taxon>
        <taxon>Dothideomycetes incertae sedis</taxon>
        <taxon>Trypetheliales</taxon>
        <taxon>Trypetheliaceae</taxon>
        <taxon>Viridothelium</taxon>
    </lineage>
</organism>